<accession>A0AAD7BCL0</accession>
<evidence type="ECO:0008006" key="6">
    <source>
        <dbReference type="Google" id="ProtNLM"/>
    </source>
</evidence>
<dbReference type="InterPro" id="IPR000073">
    <property type="entry name" value="AB_hydrolase_1"/>
</dbReference>
<evidence type="ECO:0000313" key="5">
    <source>
        <dbReference type="Proteomes" id="UP001221142"/>
    </source>
</evidence>
<sequence length="517" mass="55856">MHSLFMALVLGALTSALAQNLSAIRWVDCAQNVPIPLQGTNFTVPLPSTLHCGQLDVPMDYAKPLSESNNITLGFTMFRPNNSQGLINFNPGGPGQEVASYSWEIALNLDRASWFAGLEGYDILAIDTRGYWSSNALNCSQGNWMISSSLPASEAELTAFQTPVRAFAQSCIDLSTPPGIVQFVSTNEVIQDWDQVRAALGYDVMHHFGISYGTYYGAKYAHAFPEHVGRFVLDAVFPPNVSNVDLLSKQYAALDRSLTRSDVYCLNDTTCPFHSQGKGAVLEAFQNVMDLAGSGSPATSGVSAADVRFFAGINYIAGDPNFPLFNTALFEALQGNWSLFNYTTAGPIFTGAAGSLATTYCLDYHVDDNTFEGYANILKVGAESDPLGAQFLFFLILHLLCTAWPYHAASNPAVPVNASMVLVTADFDYTTPTELATFEWMQQANNSVLVVRHGDDHGTYNVPGPARDAFINFLATGTLPAPVNETFVTVYEPGSVRAPVPDPYSVPVGVEAGDMDE</sequence>
<feature type="domain" description="Peptidase S33 tripeptidyl aminopeptidase-like C-terminal" evidence="3">
    <location>
        <begin position="399"/>
        <end position="482"/>
    </location>
</feature>
<keyword evidence="5" id="KW-1185">Reference proteome</keyword>
<dbReference type="Pfam" id="PF08386">
    <property type="entry name" value="Abhydrolase_4"/>
    <property type="match status" value="1"/>
</dbReference>
<feature type="domain" description="AB hydrolase-1" evidence="2">
    <location>
        <begin position="89"/>
        <end position="254"/>
    </location>
</feature>
<proteinExistence type="predicted"/>
<feature type="signal peptide" evidence="1">
    <location>
        <begin position="1"/>
        <end position="18"/>
    </location>
</feature>
<dbReference type="Proteomes" id="UP001221142">
    <property type="component" value="Unassembled WGS sequence"/>
</dbReference>
<dbReference type="Pfam" id="PF00561">
    <property type="entry name" value="Abhydrolase_1"/>
    <property type="match status" value="1"/>
</dbReference>
<dbReference type="AlphaFoldDB" id="A0AAD7BCL0"/>
<evidence type="ECO:0000259" key="2">
    <source>
        <dbReference type="Pfam" id="PF00561"/>
    </source>
</evidence>
<gene>
    <name evidence="4" type="ORF">FB45DRAFT_1063594</name>
</gene>
<organism evidence="4 5">
    <name type="scientific">Roridomyces roridus</name>
    <dbReference type="NCBI Taxonomy" id="1738132"/>
    <lineage>
        <taxon>Eukaryota</taxon>
        <taxon>Fungi</taxon>
        <taxon>Dikarya</taxon>
        <taxon>Basidiomycota</taxon>
        <taxon>Agaricomycotina</taxon>
        <taxon>Agaricomycetes</taxon>
        <taxon>Agaricomycetidae</taxon>
        <taxon>Agaricales</taxon>
        <taxon>Marasmiineae</taxon>
        <taxon>Mycenaceae</taxon>
        <taxon>Roridomyces</taxon>
    </lineage>
</organism>
<dbReference type="Gene3D" id="3.40.50.1820">
    <property type="entry name" value="alpha/beta hydrolase"/>
    <property type="match status" value="1"/>
</dbReference>
<protein>
    <recommendedName>
        <fullName evidence="6">Alpha/beta-hydrolase</fullName>
    </recommendedName>
</protein>
<evidence type="ECO:0000256" key="1">
    <source>
        <dbReference type="SAM" id="SignalP"/>
    </source>
</evidence>
<evidence type="ECO:0000313" key="4">
    <source>
        <dbReference type="EMBL" id="KAJ7617033.1"/>
    </source>
</evidence>
<keyword evidence="1" id="KW-0732">Signal</keyword>
<feature type="chain" id="PRO_5042137509" description="Alpha/beta-hydrolase" evidence="1">
    <location>
        <begin position="19"/>
        <end position="517"/>
    </location>
</feature>
<reference evidence="4" key="1">
    <citation type="submission" date="2023-03" db="EMBL/GenBank/DDBJ databases">
        <title>Massive genome expansion in bonnet fungi (Mycena s.s.) driven by repeated elements and novel gene families across ecological guilds.</title>
        <authorList>
            <consortium name="Lawrence Berkeley National Laboratory"/>
            <person name="Harder C.B."/>
            <person name="Miyauchi S."/>
            <person name="Viragh M."/>
            <person name="Kuo A."/>
            <person name="Thoen E."/>
            <person name="Andreopoulos B."/>
            <person name="Lu D."/>
            <person name="Skrede I."/>
            <person name="Drula E."/>
            <person name="Henrissat B."/>
            <person name="Morin E."/>
            <person name="Kohler A."/>
            <person name="Barry K."/>
            <person name="LaButti K."/>
            <person name="Morin E."/>
            <person name="Salamov A."/>
            <person name="Lipzen A."/>
            <person name="Mereny Z."/>
            <person name="Hegedus B."/>
            <person name="Baldrian P."/>
            <person name="Stursova M."/>
            <person name="Weitz H."/>
            <person name="Taylor A."/>
            <person name="Grigoriev I.V."/>
            <person name="Nagy L.G."/>
            <person name="Martin F."/>
            <person name="Kauserud H."/>
        </authorList>
    </citation>
    <scope>NUCLEOTIDE SEQUENCE</scope>
    <source>
        <strain evidence="4">9284</strain>
    </source>
</reference>
<comment type="caution">
    <text evidence="4">The sequence shown here is derived from an EMBL/GenBank/DDBJ whole genome shotgun (WGS) entry which is preliminary data.</text>
</comment>
<dbReference type="EMBL" id="JARKIF010000021">
    <property type="protein sequence ID" value="KAJ7617033.1"/>
    <property type="molecule type" value="Genomic_DNA"/>
</dbReference>
<name>A0AAD7BCL0_9AGAR</name>
<dbReference type="InterPro" id="IPR029058">
    <property type="entry name" value="AB_hydrolase_fold"/>
</dbReference>
<evidence type="ECO:0000259" key="3">
    <source>
        <dbReference type="Pfam" id="PF08386"/>
    </source>
</evidence>
<dbReference type="InterPro" id="IPR013595">
    <property type="entry name" value="Pept_S33_TAP-like_C"/>
</dbReference>
<dbReference type="SUPFAM" id="SSF53474">
    <property type="entry name" value="alpha/beta-Hydrolases"/>
    <property type="match status" value="1"/>
</dbReference>